<feature type="region of interest" description="Disordered" evidence="17">
    <location>
        <begin position="299"/>
        <end position="323"/>
    </location>
</feature>
<comment type="function">
    <text evidence="14">Involved in the first step of pre-mRNA splicing. Required for cell growth and cell cycle control. Plays a role in the levels of the U1, U4, U5 and U6 snRNAs and the maintenance of the U4/U6 snRNA complex. May provide the link between the 'nineteen complex' NTC spliceosome protein complex and the spliceosome through the U6 snRNA. Associates predominantly with U6 snRNAs in assembled active spliceosomes. Binds directly to the internal stem-loop (ISL) domain of the U6 snRNA and to the pre-mRNA intron near the 5' splice site during the activation and catalytic phases of the spliceosome cycle.</text>
</comment>
<evidence type="ECO:0000256" key="11">
    <source>
        <dbReference type="ARBA" id="ARBA00023187"/>
    </source>
</evidence>
<dbReference type="InterPro" id="IPR036855">
    <property type="entry name" value="Znf_CCCH_sf"/>
</dbReference>
<dbReference type="SMART" id="SM00360">
    <property type="entry name" value="RRM"/>
    <property type="match status" value="1"/>
</dbReference>
<keyword evidence="10 15" id="KW-0694">RNA-binding</keyword>
<dbReference type="Proteomes" id="UP000005222">
    <property type="component" value="Chromosome K"/>
</dbReference>
<dbReference type="Pfam" id="PF00076">
    <property type="entry name" value="RRM_1"/>
    <property type="match status" value="1"/>
</dbReference>
<evidence type="ECO:0000256" key="10">
    <source>
        <dbReference type="ARBA" id="ARBA00022884"/>
    </source>
</evidence>
<feature type="domain" description="C3H1-type" evidence="19">
    <location>
        <begin position="74"/>
        <end position="101"/>
    </location>
</feature>
<dbReference type="AlphaFoldDB" id="G8YAD9"/>
<sequence length="323" mass="36426">MSAQDQIITKGSSRPARLQVDPDTIGDDDKPPQSGTVFNIWFLKWSGGDSSRKNFTKSKFRVNIKKDVGYTKASGQSPICLFFARGCCYLGKKCKYLHRLPTENDYFPPTQDCFGRDKTADYKDDMDGVGSFNRVNRTLYVGGLHSKDNMENVLTKHFQEFGSIEKIRVLYNKGCAFVTYRLEAEAQFAKEAMNAQSLDDDEVLNVKWASEDPNPEAQRQEQQRRENDAMKMVQNLLSDVPKGGSRKRKQVEGQAQEEAKKAKSQHVPKQITQSDSHHTNENSFFSKASLDALKAARMNPSKPSVATKAKKLPIVNYSSDDDD</sequence>
<comment type="subcellular location">
    <subcellularLocation>
        <location evidence="1">Nucleus</location>
    </subcellularLocation>
</comment>
<dbReference type="InterPro" id="IPR000504">
    <property type="entry name" value="RRM_dom"/>
</dbReference>
<dbReference type="InterPro" id="IPR034181">
    <property type="entry name" value="Cwc2_RRM"/>
</dbReference>
<dbReference type="PROSITE" id="PS50102">
    <property type="entry name" value="RRM"/>
    <property type="match status" value="1"/>
</dbReference>
<dbReference type="InParanoid" id="G8YAD9"/>
<dbReference type="InterPro" id="IPR039171">
    <property type="entry name" value="Cwc2/Slt11"/>
</dbReference>
<evidence type="ECO:0000256" key="6">
    <source>
        <dbReference type="ARBA" id="ARBA00022723"/>
    </source>
</evidence>
<keyword evidence="9 16" id="KW-0862">Zinc</keyword>
<feature type="domain" description="RRM" evidence="18">
    <location>
        <begin position="137"/>
        <end position="211"/>
    </location>
</feature>
<keyword evidence="7" id="KW-0747">Spliceosome</keyword>
<evidence type="ECO:0000256" key="14">
    <source>
        <dbReference type="ARBA" id="ARBA00025224"/>
    </source>
</evidence>
<protein>
    <recommendedName>
        <fullName evidence="4">Pre-mRNA-splicing factor CWC2</fullName>
    </recommendedName>
</protein>
<dbReference type="InterPro" id="IPR000571">
    <property type="entry name" value="Znf_CCCH"/>
</dbReference>
<evidence type="ECO:0000256" key="13">
    <source>
        <dbReference type="ARBA" id="ARBA00023306"/>
    </source>
</evidence>
<evidence type="ECO:0000256" key="4">
    <source>
        <dbReference type="ARBA" id="ARBA00017295"/>
    </source>
</evidence>
<dbReference type="CDD" id="cd12360">
    <property type="entry name" value="RRM_cwf2"/>
    <property type="match status" value="1"/>
</dbReference>
<dbReference type="PROSITE" id="PS50103">
    <property type="entry name" value="ZF_C3H1"/>
    <property type="match status" value="1"/>
</dbReference>
<dbReference type="GO" id="GO:0071007">
    <property type="term" value="C:U2-type catalytic step 2 spliceosome"/>
    <property type="evidence" value="ECO:0007669"/>
    <property type="project" value="TreeGrafter"/>
</dbReference>
<dbReference type="PANTHER" id="PTHR14089:SF2">
    <property type="entry name" value="PRE-MRNA-SPLICING FACTOR CWC2"/>
    <property type="match status" value="1"/>
</dbReference>
<evidence type="ECO:0000256" key="17">
    <source>
        <dbReference type="SAM" id="MobiDB-lite"/>
    </source>
</evidence>
<dbReference type="GO" id="GO:0000974">
    <property type="term" value="C:Prp19 complex"/>
    <property type="evidence" value="ECO:0007669"/>
    <property type="project" value="TreeGrafter"/>
</dbReference>
<dbReference type="GO" id="GO:0006397">
    <property type="term" value="P:mRNA processing"/>
    <property type="evidence" value="ECO:0007669"/>
    <property type="project" value="UniProtKB-KW"/>
</dbReference>
<reference evidence="20" key="1">
    <citation type="submission" date="2011-10" db="EMBL/GenBank/DDBJ databases">
        <authorList>
            <person name="Genoscope - CEA"/>
        </authorList>
    </citation>
    <scope>NUCLEOTIDE SEQUENCE</scope>
</reference>
<evidence type="ECO:0000256" key="8">
    <source>
        <dbReference type="ARBA" id="ARBA00022771"/>
    </source>
</evidence>
<dbReference type="HOGENOM" id="CLU_043308_0_0_1"/>
<feature type="region of interest" description="Disordered" evidence="17">
    <location>
        <begin position="237"/>
        <end position="285"/>
    </location>
</feature>
<dbReference type="FunFam" id="3.30.70.330:FF:000249">
    <property type="entry name" value="Pre-mRNA-splicing factor CWC2, variant"/>
    <property type="match status" value="1"/>
</dbReference>
<evidence type="ECO:0000256" key="16">
    <source>
        <dbReference type="PROSITE-ProRule" id="PRU00723"/>
    </source>
</evidence>
<dbReference type="OrthoDB" id="10251848at2759"/>
<comment type="subunit">
    <text evidence="3">Associated with the spliceosome.</text>
</comment>
<dbReference type="GO" id="GO:0036002">
    <property type="term" value="F:pre-mRNA binding"/>
    <property type="evidence" value="ECO:0007669"/>
    <property type="project" value="TreeGrafter"/>
</dbReference>
<dbReference type="InterPro" id="IPR032297">
    <property type="entry name" value="Torus"/>
</dbReference>
<keyword evidence="13" id="KW-0131">Cell cycle</keyword>
<keyword evidence="5" id="KW-0507">mRNA processing</keyword>
<keyword evidence="8 16" id="KW-0863">Zinc-finger</keyword>
<keyword evidence="12" id="KW-0539">Nucleus</keyword>
<organism evidence="20 22">
    <name type="scientific">Pichia sorbitophila (strain ATCC MYA-4447 / BCRC 22081 / CBS 7064 / NBRC 10061 / NRRL Y-12695)</name>
    <name type="common">Hybrid yeast</name>
    <dbReference type="NCBI Taxonomy" id="559304"/>
    <lineage>
        <taxon>Eukaryota</taxon>
        <taxon>Fungi</taxon>
        <taxon>Dikarya</taxon>
        <taxon>Ascomycota</taxon>
        <taxon>Saccharomycotina</taxon>
        <taxon>Pichiomycetes</taxon>
        <taxon>Debaryomycetaceae</taxon>
        <taxon>Millerozyma</taxon>
    </lineage>
</organism>
<feature type="compositionally biased region" description="Polar residues" evidence="17">
    <location>
        <begin position="1"/>
        <end position="12"/>
    </location>
</feature>
<evidence type="ECO:0000313" key="21">
    <source>
        <dbReference type="EMBL" id="CCE84553.1"/>
    </source>
</evidence>
<feature type="region of interest" description="Disordered" evidence="17">
    <location>
        <begin position="1"/>
        <end position="32"/>
    </location>
</feature>
<comment type="similarity">
    <text evidence="2">Belongs to the RRM CWC2 family.</text>
</comment>
<evidence type="ECO:0000313" key="20">
    <source>
        <dbReference type="EMBL" id="CCE83522.1"/>
    </source>
</evidence>
<dbReference type="GO" id="GO:0008270">
    <property type="term" value="F:zinc ion binding"/>
    <property type="evidence" value="ECO:0007669"/>
    <property type="project" value="UniProtKB-KW"/>
</dbReference>
<feature type="zinc finger region" description="C3H1-type" evidence="16">
    <location>
        <begin position="74"/>
        <end position="101"/>
    </location>
</feature>
<dbReference type="eggNOG" id="KOG0118">
    <property type="taxonomic scope" value="Eukaryota"/>
</dbReference>
<dbReference type="GO" id="GO:0017070">
    <property type="term" value="F:U6 snRNA binding"/>
    <property type="evidence" value="ECO:0007669"/>
    <property type="project" value="TreeGrafter"/>
</dbReference>
<evidence type="ECO:0000256" key="15">
    <source>
        <dbReference type="PROSITE-ProRule" id="PRU00176"/>
    </source>
</evidence>
<evidence type="ECO:0000256" key="5">
    <source>
        <dbReference type="ARBA" id="ARBA00022664"/>
    </source>
</evidence>
<proteinExistence type="inferred from homology"/>
<dbReference type="Gene3D" id="3.30.70.330">
    <property type="match status" value="1"/>
</dbReference>
<dbReference type="InterPro" id="IPR035979">
    <property type="entry name" value="RBD_domain_sf"/>
</dbReference>
<keyword evidence="11" id="KW-0508">mRNA splicing</keyword>
<dbReference type="Proteomes" id="UP000005222">
    <property type="component" value="Chromosome L"/>
</dbReference>
<dbReference type="EMBL" id="FO082048">
    <property type="protein sequence ID" value="CCE84553.1"/>
    <property type="molecule type" value="Genomic_DNA"/>
</dbReference>
<gene>
    <name evidence="20" type="primary">Piso0_004100</name>
    <name evidence="20" type="ORF">GNLVRS01_PISO0K09448g</name>
    <name evidence="21" type="ORF">GNLVRS01_PISO0L09449g</name>
</gene>
<evidence type="ECO:0000313" key="22">
    <source>
        <dbReference type="Proteomes" id="UP000005222"/>
    </source>
</evidence>
<keyword evidence="6 16" id="KW-0479">Metal-binding</keyword>
<dbReference type="FunCoup" id="G8YAD9">
    <property type="interactions" value="362"/>
</dbReference>
<dbReference type="SUPFAM" id="SSF54928">
    <property type="entry name" value="RNA-binding domain, RBD"/>
    <property type="match status" value="1"/>
</dbReference>
<evidence type="ECO:0000256" key="12">
    <source>
        <dbReference type="ARBA" id="ARBA00023242"/>
    </source>
</evidence>
<evidence type="ECO:0000256" key="1">
    <source>
        <dbReference type="ARBA" id="ARBA00004123"/>
    </source>
</evidence>
<dbReference type="PANTHER" id="PTHR14089">
    <property type="entry name" value="PRE-MRNA-SPLICING FACTOR RBM22"/>
    <property type="match status" value="1"/>
</dbReference>
<dbReference type="STRING" id="559304.G8YAD9"/>
<dbReference type="SUPFAM" id="SSF90229">
    <property type="entry name" value="CCCH zinc finger"/>
    <property type="match status" value="1"/>
</dbReference>
<dbReference type="GO" id="GO:0008380">
    <property type="term" value="P:RNA splicing"/>
    <property type="evidence" value="ECO:0007669"/>
    <property type="project" value="UniProtKB-KW"/>
</dbReference>
<evidence type="ECO:0000256" key="7">
    <source>
        <dbReference type="ARBA" id="ARBA00022728"/>
    </source>
</evidence>
<dbReference type="EMBL" id="FO082049">
    <property type="protein sequence ID" value="CCE83522.1"/>
    <property type="molecule type" value="Genomic_DNA"/>
</dbReference>
<evidence type="ECO:0000256" key="2">
    <source>
        <dbReference type="ARBA" id="ARBA00008024"/>
    </source>
</evidence>
<keyword evidence="22" id="KW-1185">Reference proteome</keyword>
<evidence type="ECO:0000256" key="3">
    <source>
        <dbReference type="ARBA" id="ARBA00011524"/>
    </source>
</evidence>
<evidence type="ECO:0000256" key="9">
    <source>
        <dbReference type="ARBA" id="ARBA00022833"/>
    </source>
</evidence>
<dbReference type="Pfam" id="PF16131">
    <property type="entry name" value="Torus"/>
    <property type="match status" value="1"/>
</dbReference>
<evidence type="ECO:0000259" key="19">
    <source>
        <dbReference type="PROSITE" id="PS50103"/>
    </source>
</evidence>
<dbReference type="InterPro" id="IPR012677">
    <property type="entry name" value="Nucleotide-bd_a/b_plait_sf"/>
</dbReference>
<evidence type="ECO:0000259" key="18">
    <source>
        <dbReference type="PROSITE" id="PS50102"/>
    </source>
</evidence>
<reference evidence="22" key="2">
    <citation type="journal article" date="2012" name="G3 (Bethesda)">
        <title>Pichia sorbitophila, an interspecies yeast hybrid reveals early steps of genome resolution following polyploidization.</title>
        <authorList>
            <person name="Leh Louis V."/>
            <person name="Despons L."/>
            <person name="Friedrich A."/>
            <person name="Martin T."/>
            <person name="Durrens P."/>
            <person name="Casaregola S."/>
            <person name="Neuveglise C."/>
            <person name="Fairhead C."/>
            <person name="Marck C."/>
            <person name="Cruz J.A."/>
            <person name="Straub M.L."/>
            <person name="Kugler V."/>
            <person name="Sacerdot C."/>
            <person name="Uzunov Z."/>
            <person name="Thierry A."/>
            <person name="Weiss S."/>
            <person name="Bleykasten C."/>
            <person name="De Montigny J."/>
            <person name="Jacques N."/>
            <person name="Jung P."/>
            <person name="Lemaire M."/>
            <person name="Mallet S."/>
            <person name="Morel G."/>
            <person name="Richard G.F."/>
            <person name="Sarkar A."/>
            <person name="Savel G."/>
            <person name="Schacherer J."/>
            <person name="Seret M.L."/>
            <person name="Talla E."/>
            <person name="Samson G."/>
            <person name="Jubin C."/>
            <person name="Poulain J."/>
            <person name="Vacherie B."/>
            <person name="Barbe V."/>
            <person name="Pelletier E."/>
            <person name="Sherman D.J."/>
            <person name="Westhof E."/>
            <person name="Weissenbach J."/>
            <person name="Baret P.V."/>
            <person name="Wincker P."/>
            <person name="Gaillardin C."/>
            <person name="Dujon B."/>
            <person name="Souciet J.L."/>
        </authorList>
    </citation>
    <scope>NUCLEOTIDE SEQUENCE [LARGE SCALE GENOMIC DNA]</scope>
    <source>
        <strain evidence="22">ATCC MYA-4447 / BCRC 22081 / CBS 7064 / NBRC 10061 / NRRL Y-12695</strain>
    </source>
</reference>
<accession>G8YAD9</accession>
<name>G8YAD9_PICSO</name>
<dbReference type="GO" id="GO:0071006">
    <property type="term" value="C:U2-type catalytic step 1 spliceosome"/>
    <property type="evidence" value="ECO:0007669"/>
    <property type="project" value="TreeGrafter"/>
</dbReference>